<dbReference type="PRINTS" id="PR00382">
    <property type="entry name" value="LIPIDTRNSFER"/>
</dbReference>
<comment type="function">
    <text evidence="3">Plant non-specific lipid-transfer proteins transfer phospholipids as well as galactolipids across membranes. May play a role in wax or cutin deposition in the cell walls of expanding epidermal cells and certain secretory tissues.</text>
</comment>
<dbReference type="PROSITE" id="PS00597">
    <property type="entry name" value="PLANT_LTP"/>
    <property type="match status" value="1"/>
</dbReference>
<dbReference type="GO" id="GO:0008289">
    <property type="term" value="F:lipid binding"/>
    <property type="evidence" value="ECO:0007669"/>
    <property type="project" value="UniProtKB-KW"/>
</dbReference>
<proteinExistence type="inferred from homology"/>
<dbReference type="InterPro" id="IPR016140">
    <property type="entry name" value="Bifunc_inhib/LTP/seed_store"/>
</dbReference>
<evidence type="ECO:0000256" key="1">
    <source>
        <dbReference type="ARBA" id="ARBA00009748"/>
    </source>
</evidence>
<keyword evidence="3" id="KW-0446">Lipid-binding</keyword>
<dbReference type="Pfam" id="PF00234">
    <property type="entry name" value="Tryp_alpha_amyl"/>
    <property type="match status" value="1"/>
</dbReference>
<evidence type="ECO:0000313" key="6">
    <source>
        <dbReference type="EMBL" id="CAL1408261.1"/>
    </source>
</evidence>
<evidence type="ECO:0000313" key="7">
    <source>
        <dbReference type="Proteomes" id="UP001497516"/>
    </source>
</evidence>
<evidence type="ECO:0000256" key="2">
    <source>
        <dbReference type="ARBA" id="ARBA00023157"/>
    </source>
</evidence>
<evidence type="ECO:0000259" key="5">
    <source>
        <dbReference type="SMART" id="SM00499"/>
    </source>
</evidence>
<dbReference type="PANTHER" id="PTHR33076">
    <property type="entry name" value="NON-SPECIFIC LIPID-TRANSFER PROTEIN 2-RELATED"/>
    <property type="match status" value="1"/>
</dbReference>
<dbReference type="SMART" id="SM00499">
    <property type="entry name" value="AAI"/>
    <property type="match status" value="1"/>
</dbReference>
<dbReference type="EMBL" id="OZ034821">
    <property type="protein sequence ID" value="CAL1408261.1"/>
    <property type="molecule type" value="Genomic_DNA"/>
</dbReference>
<keyword evidence="7" id="KW-1185">Reference proteome</keyword>
<name>A0AAV2GC26_9ROSI</name>
<keyword evidence="4" id="KW-0732">Signal</keyword>
<accession>A0AAV2GC26</accession>
<keyword evidence="2" id="KW-1015">Disulfide bond</keyword>
<gene>
    <name evidence="6" type="ORF">LTRI10_LOCUS47872</name>
</gene>
<dbReference type="Proteomes" id="UP001497516">
    <property type="component" value="Chromosome 8"/>
</dbReference>
<keyword evidence="3" id="KW-0813">Transport</keyword>
<dbReference type="SUPFAM" id="SSF47699">
    <property type="entry name" value="Bifunctional inhibitor/lipid-transfer protein/seed storage 2S albumin"/>
    <property type="match status" value="1"/>
</dbReference>
<evidence type="ECO:0000256" key="4">
    <source>
        <dbReference type="SAM" id="SignalP"/>
    </source>
</evidence>
<comment type="similarity">
    <text evidence="1 3">Belongs to the plant LTP family.</text>
</comment>
<feature type="signal peptide" evidence="4">
    <location>
        <begin position="1"/>
        <end position="25"/>
    </location>
</feature>
<feature type="chain" id="PRO_5043516934" description="Non-specific lipid-transfer protein" evidence="4">
    <location>
        <begin position="26"/>
        <end position="121"/>
    </location>
</feature>
<dbReference type="InterPro" id="IPR036312">
    <property type="entry name" value="Bifun_inhib/LTP/seed_sf"/>
</dbReference>
<reference evidence="6 7" key="1">
    <citation type="submission" date="2024-04" db="EMBL/GenBank/DDBJ databases">
        <authorList>
            <person name="Fracassetti M."/>
        </authorList>
    </citation>
    <scope>NUCLEOTIDE SEQUENCE [LARGE SCALE GENOMIC DNA]</scope>
</reference>
<dbReference type="AlphaFoldDB" id="A0AAV2GC26"/>
<dbReference type="GO" id="GO:0006869">
    <property type="term" value="P:lipid transport"/>
    <property type="evidence" value="ECO:0007669"/>
    <property type="project" value="InterPro"/>
</dbReference>
<feature type="domain" description="Bifunctional inhibitor/plant lipid transfer protein/seed storage helical" evidence="5">
    <location>
        <begin position="33"/>
        <end position="117"/>
    </location>
</feature>
<sequence length="121" mass="12153">MVKGAASMVAVVLVIALAVIQLVTAGGEEGISCGQVDAYLIPCVPYLTTGAGDPAPKCCEGVRSLKANTATADDRRAACGCVKAAAGRYPVKDDAASSLPTKCGVDIGIPISKAIDCQTIN</sequence>
<dbReference type="CDD" id="cd01960">
    <property type="entry name" value="nsLTP1"/>
    <property type="match status" value="1"/>
</dbReference>
<organism evidence="6 7">
    <name type="scientific">Linum trigynum</name>
    <dbReference type="NCBI Taxonomy" id="586398"/>
    <lineage>
        <taxon>Eukaryota</taxon>
        <taxon>Viridiplantae</taxon>
        <taxon>Streptophyta</taxon>
        <taxon>Embryophyta</taxon>
        <taxon>Tracheophyta</taxon>
        <taxon>Spermatophyta</taxon>
        <taxon>Magnoliopsida</taxon>
        <taxon>eudicotyledons</taxon>
        <taxon>Gunneridae</taxon>
        <taxon>Pentapetalae</taxon>
        <taxon>rosids</taxon>
        <taxon>fabids</taxon>
        <taxon>Malpighiales</taxon>
        <taxon>Linaceae</taxon>
        <taxon>Linum</taxon>
    </lineage>
</organism>
<dbReference type="InterPro" id="IPR000528">
    <property type="entry name" value="Plant_nsLTP"/>
</dbReference>
<dbReference type="Gene3D" id="1.10.110.10">
    <property type="entry name" value="Plant lipid-transfer and hydrophobic proteins"/>
    <property type="match status" value="1"/>
</dbReference>
<evidence type="ECO:0000256" key="3">
    <source>
        <dbReference type="RuleBase" id="RU000628"/>
    </source>
</evidence>
<protein>
    <recommendedName>
        <fullName evidence="3">Non-specific lipid-transfer protein</fullName>
    </recommendedName>
</protein>